<reference evidence="2" key="1">
    <citation type="submission" date="2021-01" db="EMBL/GenBank/DDBJ databases">
        <title>Description of Breznakiella homolactica.</title>
        <authorList>
            <person name="Song Y."/>
            <person name="Brune A."/>
        </authorList>
    </citation>
    <scope>NUCLEOTIDE SEQUENCE</scope>
    <source>
        <strain evidence="2">RmG30</strain>
    </source>
</reference>
<feature type="compositionally biased region" description="Pro residues" evidence="1">
    <location>
        <begin position="170"/>
        <end position="179"/>
    </location>
</feature>
<dbReference type="Gene3D" id="2.180.10.10">
    <property type="entry name" value="RHS repeat-associated core"/>
    <property type="match status" value="1"/>
</dbReference>
<evidence type="ECO:0000313" key="2">
    <source>
        <dbReference type="EMBL" id="QQO08284.1"/>
    </source>
</evidence>
<protein>
    <submittedName>
        <fullName evidence="2">Uncharacterized protein</fullName>
    </submittedName>
</protein>
<organism evidence="2 3">
    <name type="scientific">Breznakiella homolactica</name>
    <dbReference type="NCBI Taxonomy" id="2798577"/>
    <lineage>
        <taxon>Bacteria</taxon>
        <taxon>Pseudomonadati</taxon>
        <taxon>Spirochaetota</taxon>
        <taxon>Spirochaetia</taxon>
        <taxon>Spirochaetales</taxon>
        <taxon>Breznakiellaceae</taxon>
        <taxon>Breznakiella</taxon>
    </lineage>
</organism>
<dbReference type="Proteomes" id="UP000595917">
    <property type="component" value="Chromosome"/>
</dbReference>
<feature type="region of interest" description="Disordered" evidence="1">
    <location>
        <begin position="151"/>
        <end position="183"/>
    </location>
</feature>
<dbReference type="RefSeq" id="WP_215625590.1">
    <property type="nucleotide sequence ID" value="NZ_CP067089.2"/>
</dbReference>
<gene>
    <name evidence="2" type="ORF">JFL75_15275</name>
</gene>
<accession>A0A7T8B876</accession>
<dbReference type="KEGG" id="bhc:JFL75_15275"/>
<name>A0A7T8B876_9SPIR</name>
<sequence>MPNNNRGLLCLAAVLLISSWSFGEDWYRSNAAGMALEPVFSRLGLREDYVLSVKTVSAGEIPERLRTAVQGPFFAELHTLYEKGDPARQRWVLKTPRGATLAAAAFDDNTAGFIELYNDFGNLTEEYQYGSDQSVLITRYSYRNGVLIQAETSRRHPVPAGPDGGGEPAEPGPDVPESPPAAAVLGPEEKLWTDRYQYTRAASLRSVERIYETGDPPVPPDVIEFPSLAPAGGRERVFVDPVSPVSSDFLGDVLLNPGNRVLYTTDDRGRVLRETREDEDGNTIGEIQNTWSGDRLESVVWTGGSEERRVEYTYDSSGDRILEQDYRNGVLERTVRKQGDQEVEELYINGTVVLRALWEGGRKISEEQIRPGREN</sequence>
<keyword evidence="3" id="KW-1185">Reference proteome</keyword>
<proteinExistence type="predicted"/>
<evidence type="ECO:0000256" key="1">
    <source>
        <dbReference type="SAM" id="MobiDB-lite"/>
    </source>
</evidence>
<evidence type="ECO:0000313" key="3">
    <source>
        <dbReference type="Proteomes" id="UP000595917"/>
    </source>
</evidence>
<dbReference type="AlphaFoldDB" id="A0A7T8B876"/>
<dbReference type="EMBL" id="CP067089">
    <property type="protein sequence ID" value="QQO08284.1"/>
    <property type="molecule type" value="Genomic_DNA"/>
</dbReference>